<dbReference type="Proteomes" id="UP000008553">
    <property type="component" value="Unassembled WGS sequence"/>
</dbReference>
<evidence type="ECO:0000256" key="11">
    <source>
        <dbReference type="ARBA" id="ARBA00023239"/>
    </source>
</evidence>
<comment type="pathway">
    <text evidence="4 14">Carbohydrate degradation; glycolysis; D-glyceraldehyde 3-phosphate and glycerone phosphate from D-glucose: step 4/4.</text>
</comment>
<dbReference type="FunFam" id="3.20.20.70:FF:000187">
    <property type="entry name" value="Fructose-bisphosphate aldolase"/>
    <property type="match status" value="1"/>
</dbReference>
<reference evidence="15 16" key="1">
    <citation type="journal article" date="2002" name="Nature">
        <title>Genome sequence and comparative analysis of the model rodent malaria parasite Plasmodium yoelii yoelii.</title>
        <authorList>
            <person name="Carlton J.M."/>
            <person name="Angiuoli S.V."/>
            <person name="Suh B.B."/>
            <person name="Kooij T.W."/>
            <person name="Pertea M."/>
            <person name="Silva J.C."/>
            <person name="Ermolaeva M.D."/>
            <person name="Allen J.E."/>
            <person name="Selengut J.D."/>
            <person name="Koo H.L."/>
            <person name="Peterson J.D."/>
            <person name="Pop M."/>
            <person name="Kosack D.S."/>
            <person name="Shumway M.F."/>
            <person name="Bidwell S.L."/>
            <person name="Shallom S.J."/>
            <person name="van Aken S.E."/>
            <person name="Riedmuller S.B."/>
            <person name="Feldblyum T.V."/>
            <person name="Cho J.K."/>
            <person name="Quackenbush J."/>
            <person name="Sedegah M."/>
            <person name="Shoaibi A."/>
            <person name="Cummings L.M."/>
            <person name="Florens L."/>
            <person name="Yates J.R."/>
            <person name="Raine J.D."/>
            <person name="Sinden R.E."/>
            <person name="Harris M.A."/>
            <person name="Cunningham D.A."/>
            <person name="Preiser P.R."/>
            <person name="Bergman L.W."/>
            <person name="Vaidya A.B."/>
            <person name="van Lin L.H."/>
            <person name="Janse C.J."/>
            <person name="Waters A.P."/>
            <person name="Smith H.O."/>
            <person name="White O.R."/>
            <person name="Salzberg S.L."/>
            <person name="Venter J.C."/>
            <person name="Fraser C.M."/>
            <person name="Hoffman S.L."/>
            <person name="Gardner M.J."/>
            <person name="Carucci D.J."/>
        </authorList>
    </citation>
    <scope>NUCLEOTIDE SEQUENCE [LARGE SCALE GENOMIC DNA]</scope>
    <source>
        <strain evidence="15 16">17XNL</strain>
    </source>
</reference>
<keyword evidence="8" id="KW-1032">Host cell membrane</keyword>
<evidence type="ECO:0000313" key="15">
    <source>
        <dbReference type="EMBL" id="EAA15467.1"/>
    </source>
</evidence>
<accession>Q7RIB6</accession>
<evidence type="ECO:0000256" key="2">
    <source>
        <dbReference type="ARBA" id="ARBA00004496"/>
    </source>
</evidence>
<dbReference type="NCBIfam" id="NF033379">
    <property type="entry name" value="FrucBisAld_I"/>
    <property type="match status" value="1"/>
</dbReference>
<keyword evidence="12" id="KW-0704">Schiff base</keyword>
<evidence type="ECO:0000256" key="8">
    <source>
        <dbReference type="ARBA" id="ARBA00022511"/>
    </source>
</evidence>
<keyword evidence="10 13" id="KW-0324">Glycolysis</keyword>
<keyword evidence="7" id="KW-0963">Cytoplasm</keyword>
<dbReference type="AlphaFoldDB" id="Q7RIB6"/>
<dbReference type="InParanoid" id="Q7RIB6"/>
<keyword evidence="9" id="KW-1043">Host membrane</keyword>
<dbReference type="Pfam" id="PF00274">
    <property type="entry name" value="Glycolytic"/>
    <property type="match status" value="1"/>
</dbReference>
<dbReference type="STRING" id="73239.Q7RIB6"/>
<evidence type="ECO:0000256" key="10">
    <source>
        <dbReference type="ARBA" id="ARBA00023152"/>
    </source>
</evidence>
<evidence type="ECO:0000256" key="4">
    <source>
        <dbReference type="ARBA" id="ARBA00004714"/>
    </source>
</evidence>
<dbReference type="GO" id="GO:0005737">
    <property type="term" value="C:cytoplasm"/>
    <property type="evidence" value="ECO:0007669"/>
    <property type="project" value="UniProtKB-SubCell"/>
</dbReference>
<dbReference type="PROSITE" id="PS00158">
    <property type="entry name" value="ALDOLASE_CLASS_I"/>
    <property type="match status" value="1"/>
</dbReference>
<gene>
    <name evidence="15" type="ORF">PY03709</name>
</gene>
<proteinExistence type="inferred from homology"/>
<evidence type="ECO:0000313" key="16">
    <source>
        <dbReference type="Proteomes" id="UP000008553"/>
    </source>
</evidence>
<evidence type="ECO:0000256" key="6">
    <source>
        <dbReference type="ARBA" id="ARBA00013068"/>
    </source>
</evidence>
<dbReference type="Gene3D" id="3.20.20.70">
    <property type="entry name" value="Aldolase class I"/>
    <property type="match status" value="1"/>
</dbReference>
<comment type="subcellular location">
    <subcellularLocation>
        <location evidence="2">Cytoplasm</location>
    </subcellularLocation>
    <subcellularLocation>
        <location evidence="3">Host cell membrane</location>
        <topology evidence="3">Peripheral membrane protein</topology>
    </subcellularLocation>
</comment>
<comment type="similarity">
    <text evidence="5 13">Belongs to the class I fructose-bisphosphate aldolase family.</text>
</comment>
<dbReference type="EMBL" id="AABL01001087">
    <property type="protein sequence ID" value="EAA15467.1"/>
    <property type="molecule type" value="Genomic_DNA"/>
</dbReference>
<dbReference type="GO" id="GO:0020002">
    <property type="term" value="C:host cell plasma membrane"/>
    <property type="evidence" value="ECO:0007669"/>
    <property type="project" value="UniProtKB-SubCell"/>
</dbReference>
<dbReference type="PaxDb" id="73239-Q7RIB6"/>
<dbReference type="InterPro" id="IPR000741">
    <property type="entry name" value="FBA_I"/>
</dbReference>
<evidence type="ECO:0000256" key="9">
    <source>
        <dbReference type="ARBA" id="ARBA00022870"/>
    </source>
</evidence>
<evidence type="ECO:0000256" key="7">
    <source>
        <dbReference type="ARBA" id="ARBA00022490"/>
    </source>
</evidence>
<dbReference type="InterPro" id="IPR013785">
    <property type="entry name" value="Aldolase_TIM"/>
</dbReference>
<dbReference type="PANTHER" id="PTHR11627">
    <property type="entry name" value="FRUCTOSE-BISPHOSPHATE ALDOLASE"/>
    <property type="match status" value="1"/>
</dbReference>
<dbReference type="SUPFAM" id="SSF51569">
    <property type="entry name" value="Aldolase"/>
    <property type="match status" value="1"/>
</dbReference>
<protein>
    <recommendedName>
        <fullName evidence="6 13">Fructose-bisphosphate aldolase</fullName>
        <ecNumber evidence="6 13">4.1.2.13</ecNumber>
    </recommendedName>
</protein>
<dbReference type="CDD" id="cd00948">
    <property type="entry name" value="FBP_aldolase_I_a"/>
    <property type="match status" value="1"/>
</dbReference>
<keyword evidence="9" id="KW-0472">Membrane</keyword>
<organism evidence="15 16">
    <name type="scientific">Plasmodium yoelii yoelii</name>
    <dbReference type="NCBI Taxonomy" id="73239"/>
    <lineage>
        <taxon>Eukaryota</taxon>
        <taxon>Sar</taxon>
        <taxon>Alveolata</taxon>
        <taxon>Apicomplexa</taxon>
        <taxon>Aconoidasida</taxon>
        <taxon>Haemosporida</taxon>
        <taxon>Plasmodiidae</taxon>
        <taxon>Plasmodium</taxon>
        <taxon>Plasmodium (Vinckeia)</taxon>
    </lineage>
</organism>
<evidence type="ECO:0000256" key="1">
    <source>
        <dbReference type="ARBA" id="ARBA00000441"/>
    </source>
</evidence>
<evidence type="ECO:0000256" key="12">
    <source>
        <dbReference type="ARBA" id="ARBA00023270"/>
    </source>
</evidence>
<dbReference type="GO" id="GO:0051289">
    <property type="term" value="P:protein homotetramerization"/>
    <property type="evidence" value="ECO:0007669"/>
    <property type="project" value="UniProtKB-ARBA"/>
</dbReference>
<dbReference type="GO" id="GO:0006096">
    <property type="term" value="P:glycolytic process"/>
    <property type="evidence" value="ECO:0007669"/>
    <property type="project" value="UniProtKB-UniPathway"/>
</dbReference>
<dbReference type="FunCoup" id="Q7RIB6">
    <property type="interactions" value="61"/>
</dbReference>
<name>Q7RIB6_PLAYO</name>
<dbReference type="UniPathway" id="UPA00109">
    <property type="reaction ID" value="UER00183"/>
</dbReference>
<dbReference type="EC" id="4.1.2.13" evidence="6 13"/>
<evidence type="ECO:0000256" key="14">
    <source>
        <dbReference type="RuleBase" id="RU004257"/>
    </source>
</evidence>
<dbReference type="GO" id="GO:0003779">
    <property type="term" value="F:actin binding"/>
    <property type="evidence" value="ECO:0007669"/>
    <property type="project" value="UniProtKB-ARBA"/>
</dbReference>
<dbReference type="GO" id="GO:0004332">
    <property type="term" value="F:fructose-bisphosphate aldolase activity"/>
    <property type="evidence" value="ECO:0007669"/>
    <property type="project" value="UniProtKB-EC"/>
</dbReference>
<keyword evidence="16" id="KW-1185">Reference proteome</keyword>
<comment type="caution">
    <text evidence="15">The sequence shown here is derived from an EMBL/GenBank/DDBJ whole genome shotgun (WGS) entry which is preliminary data.</text>
</comment>
<evidence type="ECO:0000256" key="3">
    <source>
        <dbReference type="ARBA" id="ARBA00004505"/>
    </source>
</evidence>
<sequence>MYRTCSLNESKCDDKIYIDLYFANLYIYNRKFQRLLKCILTVGCVEYKNAPMKLPKEVAQELAETAKKLVAAGKGILAADESTQTIKKRFDNIKIENTVENRASYRDLLFGTKGLGKFISGAILFEETLFQKNEAGVPLVNLLHDEGIIPGIKVDKGLVSIPCTDDEKSTQGLDGLAERCKEYYKAGARFAKWRAVLVIDPAKGKPTDLSIQEVSWGLARYASICQQNKLVPIVEPEILADGAHTIEVCATVTQKVLASVFKALHDNGVLLEGALLKPNMVTAGYDCTEKTKTDDIGFFTVRTLRRTVPPALPGVVFLSGGQSEEDASINLNSINVLGPHPWALTFSYGRALQASVLNTWQGKKENVAKAREVLLQRAEANSLATYGKYKGGAGGSTAGASLYEKKYVY</sequence>
<dbReference type="InterPro" id="IPR029768">
    <property type="entry name" value="Aldolase_I_AS"/>
</dbReference>
<evidence type="ECO:0000256" key="13">
    <source>
        <dbReference type="RuleBase" id="RU003994"/>
    </source>
</evidence>
<keyword evidence="11 13" id="KW-0456">Lyase</keyword>
<evidence type="ECO:0000256" key="5">
    <source>
        <dbReference type="ARBA" id="ARBA00010387"/>
    </source>
</evidence>
<comment type="catalytic activity">
    <reaction evidence="1 13">
        <text>beta-D-fructose 1,6-bisphosphate = D-glyceraldehyde 3-phosphate + dihydroxyacetone phosphate</text>
        <dbReference type="Rhea" id="RHEA:14729"/>
        <dbReference type="ChEBI" id="CHEBI:32966"/>
        <dbReference type="ChEBI" id="CHEBI:57642"/>
        <dbReference type="ChEBI" id="CHEBI:59776"/>
        <dbReference type="EC" id="4.1.2.13"/>
    </reaction>
</comment>